<dbReference type="Proteomes" id="UP000557739">
    <property type="component" value="Unassembled WGS sequence"/>
</dbReference>
<proteinExistence type="predicted"/>
<dbReference type="AlphaFoldDB" id="A0A7W9EJ11"/>
<evidence type="ECO:0000256" key="1">
    <source>
        <dbReference type="SAM" id="Phobius"/>
    </source>
</evidence>
<evidence type="ECO:0008006" key="4">
    <source>
        <dbReference type="Google" id="ProtNLM"/>
    </source>
</evidence>
<evidence type="ECO:0000313" key="2">
    <source>
        <dbReference type="EMBL" id="MBB5699747.1"/>
    </source>
</evidence>
<comment type="caution">
    <text evidence="2">The sequence shown here is derived from an EMBL/GenBank/DDBJ whole genome shotgun (WGS) entry which is preliminary data.</text>
</comment>
<keyword evidence="1" id="KW-0472">Membrane</keyword>
<reference evidence="2 3" key="1">
    <citation type="submission" date="2020-08" db="EMBL/GenBank/DDBJ databases">
        <title>Genomic Encyclopedia of Type Strains, Phase IV (KMG-IV): sequencing the most valuable type-strain genomes for metagenomic binning, comparative biology and taxonomic classification.</title>
        <authorList>
            <person name="Goeker M."/>
        </authorList>
    </citation>
    <scope>NUCLEOTIDE SEQUENCE [LARGE SCALE GENOMIC DNA]</scope>
    <source>
        <strain evidence="2 3">DSM 27244</strain>
    </source>
</reference>
<organism evidence="2 3">
    <name type="scientific">Sphingomonas yantingensis</name>
    <dbReference type="NCBI Taxonomy" id="1241761"/>
    <lineage>
        <taxon>Bacteria</taxon>
        <taxon>Pseudomonadati</taxon>
        <taxon>Pseudomonadota</taxon>
        <taxon>Alphaproteobacteria</taxon>
        <taxon>Sphingomonadales</taxon>
        <taxon>Sphingomonadaceae</taxon>
        <taxon>Sphingomonas</taxon>
    </lineage>
</organism>
<evidence type="ECO:0000313" key="3">
    <source>
        <dbReference type="Proteomes" id="UP000557739"/>
    </source>
</evidence>
<name>A0A7W9EJ11_9SPHN</name>
<feature type="transmembrane region" description="Helical" evidence="1">
    <location>
        <begin position="127"/>
        <end position="147"/>
    </location>
</feature>
<accession>A0A7W9EJ11</accession>
<feature type="transmembrane region" description="Helical" evidence="1">
    <location>
        <begin position="65"/>
        <end position="85"/>
    </location>
</feature>
<dbReference type="EMBL" id="JACIJJ010000005">
    <property type="protein sequence ID" value="MBB5699747.1"/>
    <property type="molecule type" value="Genomic_DNA"/>
</dbReference>
<feature type="transmembrane region" description="Helical" evidence="1">
    <location>
        <begin position="159"/>
        <end position="183"/>
    </location>
</feature>
<feature type="transmembrane region" description="Helical" evidence="1">
    <location>
        <begin position="21"/>
        <end position="45"/>
    </location>
</feature>
<gene>
    <name evidence="2" type="ORF">FHR19_003121</name>
</gene>
<sequence>MSDGKTSRDVMLQRLQMKRATSILGMVVMFALLAALCAMLVFVFTSDDGVAWIKWPGGSSRSVSLWYFEVGAAAVLLPAIALLGWRLAFGLYLFSIAARPASIDLSLEAGETIRWEGHQGIRALGRLHWMGIAVTAAVALLCVVSLWRGWSTAESTSEGAFGTFIVLMLGGFSVIGIIVIYGGEVMRLALDRMAITDRRIMWTDRRGRVGRELWGSELIGAGIVEGDERRGWVTVTTRRGRRVRELDLHGVPRPQAAVAAIDALMRDQPQA</sequence>
<protein>
    <recommendedName>
        <fullName evidence="4">PH domain-containing protein</fullName>
    </recommendedName>
</protein>
<keyword evidence="1" id="KW-1133">Transmembrane helix</keyword>
<keyword evidence="1" id="KW-0812">Transmembrane</keyword>
<dbReference type="RefSeq" id="WP_184030281.1">
    <property type="nucleotide sequence ID" value="NZ_JACIJJ010000005.1"/>
</dbReference>
<keyword evidence="3" id="KW-1185">Reference proteome</keyword>